<comment type="caution">
    <text evidence="2">The sequence shown here is derived from an EMBL/GenBank/DDBJ whole genome shotgun (WGS) entry which is preliminary data.</text>
</comment>
<dbReference type="EMBL" id="AHZP02002468">
    <property type="protein sequence ID" value="KYK63972.1"/>
    <property type="molecule type" value="Genomic_DNA"/>
</dbReference>
<accession>A0A151H3T7</accession>
<evidence type="ECO:0000256" key="1">
    <source>
        <dbReference type="SAM" id="MobiDB-lite"/>
    </source>
</evidence>
<sequence length="48" mass="5142">MAENASTAFSPRARRRTGGDGERGDKANVRETAQVSSAQDAVHAKARR</sequence>
<evidence type="ECO:0000313" key="2">
    <source>
        <dbReference type="EMBL" id="KYK63972.1"/>
    </source>
</evidence>
<protein>
    <submittedName>
        <fullName evidence="2">Uncharacterized protein</fullName>
    </submittedName>
</protein>
<evidence type="ECO:0000313" key="3">
    <source>
        <dbReference type="Proteomes" id="UP000075225"/>
    </source>
</evidence>
<dbReference type="VEuPathDB" id="ToxoDB:TGPRC2_250040A"/>
<name>A0A151H3T7_TOXGO</name>
<organism evidence="2 3">
    <name type="scientific">Toxoplasma gondii TgCatPRC2</name>
    <dbReference type="NCBI Taxonomy" id="1130821"/>
    <lineage>
        <taxon>Eukaryota</taxon>
        <taxon>Sar</taxon>
        <taxon>Alveolata</taxon>
        <taxon>Apicomplexa</taxon>
        <taxon>Conoidasida</taxon>
        <taxon>Coccidia</taxon>
        <taxon>Eucoccidiorida</taxon>
        <taxon>Eimeriorina</taxon>
        <taxon>Sarcocystidae</taxon>
        <taxon>Toxoplasma</taxon>
    </lineage>
</organism>
<feature type="compositionally biased region" description="Basic and acidic residues" evidence="1">
    <location>
        <begin position="17"/>
        <end position="29"/>
    </location>
</feature>
<gene>
    <name evidence="2" type="ORF">TGPRC2_250040A</name>
</gene>
<dbReference type="Proteomes" id="UP000075225">
    <property type="component" value="Unassembled WGS sequence"/>
</dbReference>
<feature type="non-terminal residue" evidence="2">
    <location>
        <position position="48"/>
    </location>
</feature>
<dbReference type="AlphaFoldDB" id="A0A151H3T7"/>
<feature type="region of interest" description="Disordered" evidence="1">
    <location>
        <begin position="1"/>
        <end position="48"/>
    </location>
</feature>
<reference evidence="3" key="1">
    <citation type="submission" date="2016-03" db="EMBL/GenBank/DDBJ databases">
        <authorList>
            <person name="Sibley D."/>
            <person name="Venepally P."/>
            <person name="Karamycheva S."/>
            <person name="Hadjithomas M."/>
            <person name="Khan A."/>
            <person name="Brunk B."/>
            <person name="Roos D."/>
            <person name="Caler E."/>
            <person name="Lorenzi H."/>
        </authorList>
    </citation>
    <scope>NUCLEOTIDE SEQUENCE [LARGE SCALE GENOMIC DNA]</scope>
    <source>
        <strain evidence="3">TgCatPRC2</strain>
    </source>
</reference>
<proteinExistence type="predicted"/>